<dbReference type="AlphaFoldDB" id="A0A9P5Z7H1"/>
<reference evidence="2" key="1">
    <citation type="submission" date="2020-11" db="EMBL/GenBank/DDBJ databases">
        <authorList>
            <consortium name="DOE Joint Genome Institute"/>
            <person name="Ahrendt S."/>
            <person name="Riley R."/>
            <person name="Andreopoulos W."/>
            <person name="Labutti K."/>
            <person name="Pangilinan J."/>
            <person name="Ruiz-Duenas F.J."/>
            <person name="Barrasa J.M."/>
            <person name="Sanchez-Garcia M."/>
            <person name="Camarero S."/>
            <person name="Miyauchi S."/>
            <person name="Serrano A."/>
            <person name="Linde D."/>
            <person name="Babiker R."/>
            <person name="Drula E."/>
            <person name="Ayuso-Fernandez I."/>
            <person name="Pacheco R."/>
            <person name="Padilla G."/>
            <person name="Ferreira P."/>
            <person name="Barriuso J."/>
            <person name="Kellner H."/>
            <person name="Castanera R."/>
            <person name="Alfaro M."/>
            <person name="Ramirez L."/>
            <person name="Pisabarro A.G."/>
            <person name="Kuo A."/>
            <person name="Tritt A."/>
            <person name="Lipzen A."/>
            <person name="He G."/>
            <person name="Yan M."/>
            <person name="Ng V."/>
            <person name="Cullen D."/>
            <person name="Martin F."/>
            <person name="Rosso M.-N."/>
            <person name="Henrissat B."/>
            <person name="Hibbett D."/>
            <person name="Martinez A.T."/>
            <person name="Grigoriev I.V."/>
        </authorList>
    </citation>
    <scope>NUCLEOTIDE SEQUENCE</scope>
    <source>
        <strain evidence="2">CIRM-BRFM 674</strain>
    </source>
</reference>
<organism evidence="2 3">
    <name type="scientific">Pholiota conissans</name>
    <dbReference type="NCBI Taxonomy" id="109636"/>
    <lineage>
        <taxon>Eukaryota</taxon>
        <taxon>Fungi</taxon>
        <taxon>Dikarya</taxon>
        <taxon>Basidiomycota</taxon>
        <taxon>Agaricomycotina</taxon>
        <taxon>Agaricomycetes</taxon>
        <taxon>Agaricomycetidae</taxon>
        <taxon>Agaricales</taxon>
        <taxon>Agaricineae</taxon>
        <taxon>Strophariaceae</taxon>
        <taxon>Pholiota</taxon>
    </lineage>
</organism>
<accession>A0A9P5Z7H1</accession>
<feature type="transmembrane region" description="Helical" evidence="1">
    <location>
        <begin position="73"/>
        <end position="96"/>
    </location>
</feature>
<comment type="caution">
    <text evidence="2">The sequence shown here is derived from an EMBL/GenBank/DDBJ whole genome shotgun (WGS) entry which is preliminary data.</text>
</comment>
<keyword evidence="1" id="KW-1133">Transmembrane helix</keyword>
<gene>
    <name evidence="2" type="ORF">BDN70DRAFT_530778</name>
</gene>
<dbReference type="EMBL" id="MU155178">
    <property type="protein sequence ID" value="KAF9481505.1"/>
    <property type="molecule type" value="Genomic_DNA"/>
</dbReference>
<keyword evidence="3" id="KW-1185">Reference proteome</keyword>
<evidence type="ECO:0000313" key="2">
    <source>
        <dbReference type="EMBL" id="KAF9481505.1"/>
    </source>
</evidence>
<evidence type="ECO:0000256" key="1">
    <source>
        <dbReference type="SAM" id="Phobius"/>
    </source>
</evidence>
<dbReference type="Proteomes" id="UP000807469">
    <property type="component" value="Unassembled WGS sequence"/>
</dbReference>
<keyword evidence="1" id="KW-0812">Transmembrane</keyword>
<sequence>MQTLYHSKAFGDSHYSIELRSFNFMPWVRLKCSETPISRMSWAHDEPWWQAFVVRNLCAILSGYRHLRLVNGLYLGGLLLIRFALLSVTRLLGVVACV</sequence>
<protein>
    <submittedName>
        <fullName evidence="2">Uncharacterized protein</fullName>
    </submittedName>
</protein>
<evidence type="ECO:0000313" key="3">
    <source>
        <dbReference type="Proteomes" id="UP000807469"/>
    </source>
</evidence>
<keyword evidence="1" id="KW-0472">Membrane</keyword>
<proteinExistence type="predicted"/>
<name>A0A9P5Z7H1_9AGAR</name>